<evidence type="ECO:0000313" key="2">
    <source>
        <dbReference type="Proteomes" id="UP000477488"/>
    </source>
</evidence>
<reference evidence="1 2" key="1">
    <citation type="submission" date="2019-09" db="EMBL/GenBank/DDBJ databases">
        <title>In-depth cultivation of the pig gut microbiome towards novel bacterial diversity and tailored functional studies.</title>
        <authorList>
            <person name="Wylensek D."/>
            <person name="Hitch T.C.A."/>
            <person name="Clavel T."/>
        </authorList>
    </citation>
    <scope>NUCLEOTIDE SEQUENCE [LARGE SCALE GENOMIC DNA]</scope>
    <source>
        <strain evidence="1 2">PG-178-WT-4</strain>
    </source>
</reference>
<keyword evidence="2" id="KW-1185">Reference proteome</keyword>
<sequence>MKLFILLSFVTLLSACDIFPGAAYRAQYIPELVNNSKESMSVYLIFQEIRDDGFLAVYHKKLTPGGSIPVWLNNYDGFGYVLGSYEFRIKEVFVAKESECLDEIQKYRAKGDQNNSYFKTKEKLDMFLASCPTLFKFSEKDIYDIWKGLPRQGRSCILLNSDKTVKAITVDAVRACGNDQRRPVDPKGSQTSSTKVR</sequence>
<dbReference type="PROSITE" id="PS51257">
    <property type="entry name" value="PROKAR_LIPOPROTEIN"/>
    <property type="match status" value="1"/>
</dbReference>
<dbReference type="RefSeq" id="WP_154511914.1">
    <property type="nucleotide sequence ID" value="NZ_VUMH01000011.1"/>
</dbReference>
<dbReference type="Proteomes" id="UP000477488">
    <property type="component" value="Unassembled WGS sequence"/>
</dbReference>
<comment type="caution">
    <text evidence="1">The sequence shown here is derived from an EMBL/GenBank/DDBJ whole genome shotgun (WGS) entry which is preliminary data.</text>
</comment>
<protein>
    <recommendedName>
        <fullName evidence="3">Lipoprotein</fullName>
    </recommendedName>
</protein>
<evidence type="ECO:0000313" key="1">
    <source>
        <dbReference type="EMBL" id="MSS28478.1"/>
    </source>
</evidence>
<proteinExistence type="predicted"/>
<name>A0A6L5XMR3_9BACT</name>
<accession>A0A6L5XMR3</accession>
<gene>
    <name evidence="1" type="ORF">FYJ44_10640</name>
</gene>
<dbReference type="EMBL" id="VUMH01000011">
    <property type="protein sequence ID" value="MSS28478.1"/>
    <property type="molecule type" value="Genomic_DNA"/>
</dbReference>
<organism evidence="1 2">
    <name type="scientific">Desulfovibrio porci</name>
    <dbReference type="NCBI Taxonomy" id="2605782"/>
    <lineage>
        <taxon>Bacteria</taxon>
        <taxon>Pseudomonadati</taxon>
        <taxon>Thermodesulfobacteriota</taxon>
        <taxon>Desulfovibrionia</taxon>
        <taxon>Desulfovibrionales</taxon>
        <taxon>Desulfovibrionaceae</taxon>
        <taxon>Desulfovibrio</taxon>
    </lineage>
</organism>
<dbReference type="AlphaFoldDB" id="A0A6L5XMR3"/>
<evidence type="ECO:0008006" key="3">
    <source>
        <dbReference type="Google" id="ProtNLM"/>
    </source>
</evidence>